<name>A0AA39FQX7_9HYME</name>
<dbReference type="Proteomes" id="UP001168990">
    <property type="component" value="Unassembled WGS sequence"/>
</dbReference>
<dbReference type="GO" id="GO:0007165">
    <property type="term" value="P:signal transduction"/>
    <property type="evidence" value="ECO:0007669"/>
    <property type="project" value="UniProtKB-KW"/>
</dbReference>
<feature type="transmembrane region" description="Helical" evidence="6">
    <location>
        <begin position="253"/>
        <end position="273"/>
    </location>
</feature>
<organism evidence="7 8">
    <name type="scientific">Microctonus aethiopoides</name>
    <dbReference type="NCBI Taxonomy" id="144406"/>
    <lineage>
        <taxon>Eukaryota</taxon>
        <taxon>Metazoa</taxon>
        <taxon>Ecdysozoa</taxon>
        <taxon>Arthropoda</taxon>
        <taxon>Hexapoda</taxon>
        <taxon>Insecta</taxon>
        <taxon>Pterygota</taxon>
        <taxon>Neoptera</taxon>
        <taxon>Endopterygota</taxon>
        <taxon>Hymenoptera</taxon>
        <taxon>Apocrita</taxon>
        <taxon>Ichneumonoidea</taxon>
        <taxon>Braconidae</taxon>
        <taxon>Euphorinae</taxon>
        <taxon>Microctonus</taxon>
    </lineage>
</organism>
<comment type="function">
    <text evidence="6">Gustatory receptor which mediates acceptance or avoidance behavior, depending on its substrates.</text>
</comment>
<dbReference type="EMBL" id="JAQQBS010000002">
    <property type="protein sequence ID" value="KAK0174179.1"/>
    <property type="molecule type" value="Genomic_DNA"/>
</dbReference>
<reference evidence="7" key="1">
    <citation type="journal article" date="2023" name="bioRxiv">
        <title>Scaffold-level genome assemblies of two parasitoid biocontrol wasps reveal the parthenogenesis mechanism and an associated novel virus.</title>
        <authorList>
            <person name="Inwood S."/>
            <person name="Skelly J."/>
            <person name="Guhlin J."/>
            <person name="Harrop T."/>
            <person name="Goldson S."/>
            <person name="Dearden P."/>
        </authorList>
    </citation>
    <scope>NUCLEOTIDE SEQUENCE</scope>
    <source>
        <strain evidence="7">Irish</strain>
        <tissue evidence="7">Whole body</tissue>
    </source>
</reference>
<dbReference type="AlphaFoldDB" id="A0AA39FQX7"/>
<keyword evidence="6" id="KW-0807">Transducer</keyword>
<comment type="subcellular location">
    <subcellularLocation>
        <location evidence="1 6">Cell membrane</location>
        <topology evidence="1 6">Multi-pass membrane protein</topology>
    </subcellularLocation>
</comment>
<keyword evidence="4 6" id="KW-1133">Transmembrane helix</keyword>
<protein>
    <recommendedName>
        <fullName evidence="6">Gustatory receptor</fullName>
    </recommendedName>
</protein>
<dbReference type="GO" id="GO:0050909">
    <property type="term" value="P:sensory perception of taste"/>
    <property type="evidence" value="ECO:0007669"/>
    <property type="project" value="InterPro"/>
</dbReference>
<keyword evidence="2 6" id="KW-1003">Cell membrane</keyword>
<feature type="transmembrane region" description="Helical" evidence="6">
    <location>
        <begin position="288"/>
        <end position="308"/>
    </location>
</feature>
<evidence type="ECO:0000256" key="6">
    <source>
        <dbReference type="RuleBase" id="RU363108"/>
    </source>
</evidence>
<comment type="caution">
    <text evidence="6">Lacks conserved residue(s) required for the propagation of feature annotation.</text>
</comment>
<keyword evidence="6" id="KW-0675">Receptor</keyword>
<dbReference type="GO" id="GO:0005886">
    <property type="term" value="C:plasma membrane"/>
    <property type="evidence" value="ECO:0007669"/>
    <property type="project" value="UniProtKB-SubCell"/>
</dbReference>
<keyword evidence="8" id="KW-1185">Reference proteome</keyword>
<comment type="caution">
    <text evidence="7">The sequence shown here is derived from an EMBL/GenBank/DDBJ whole genome shotgun (WGS) entry which is preliminary data.</text>
</comment>
<accession>A0AA39FQX7</accession>
<feature type="transmembrane region" description="Helical" evidence="6">
    <location>
        <begin position="179"/>
        <end position="202"/>
    </location>
</feature>
<evidence type="ECO:0000256" key="1">
    <source>
        <dbReference type="ARBA" id="ARBA00004651"/>
    </source>
</evidence>
<reference evidence="7" key="2">
    <citation type="submission" date="2023-03" db="EMBL/GenBank/DDBJ databases">
        <authorList>
            <person name="Inwood S.N."/>
            <person name="Skelly J.G."/>
            <person name="Guhlin J."/>
            <person name="Harrop T.W.R."/>
            <person name="Goldson S.G."/>
            <person name="Dearden P.K."/>
        </authorList>
    </citation>
    <scope>NUCLEOTIDE SEQUENCE</scope>
    <source>
        <strain evidence="7">Irish</strain>
        <tissue evidence="7">Whole body</tissue>
    </source>
</reference>
<dbReference type="Pfam" id="PF08395">
    <property type="entry name" value="7tm_7"/>
    <property type="match status" value="1"/>
</dbReference>
<keyword evidence="3 6" id="KW-0812">Transmembrane</keyword>
<sequence length="324" mass="37239">MASTEDLINVTFEKSPKLLSVNEILKPSTILSWLLGVGVARPANSPKILTFFVRFINFVVCSVIIAYGAIDFFIFGSVFKSDTFKIMYYSNKAVCYVSSYWYVIQGVVQYSKWPILMMEFETIDKKMNQFGWKNDNRTIKKFQILTIIATIILGPLSLISHALYYYFTRPEDIFASDLLLYHTIAQSLAMNFTFDLIVLTIYNRFQTINNAAMQITEQLTAGIIIQEIRRFREIHHAICNIVRHVNSIHGGHLLLSSLNSFTMVVATLFRIYMGVVEGKHSFMMINNVIWMTYVAQFALTCFICTFTVRESAKTGIIIHEIILR</sequence>
<evidence type="ECO:0000256" key="2">
    <source>
        <dbReference type="ARBA" id="ARBA00022475"/>
    </source>
</evidence>
<keyword evidence="5 6" id="KW-0472">Membrane</keyword>
<evidence type="ECO:0000256" key="4">
    <source>
        <dbReference type="ARBA" id="ARBA00022989"/>
    </source>
</evidence>
<evidence type="ECO:0000256" key="5">
    <source>
        <dbReference type="ARBA" id="ARBA00023136"/>
    </source>
</evidence>
<proteinExistence type="inferred from homology"/>
<evidence type="ECO:0000313" key="7">
    <source>
        <dbReference type="EMBL" id="KAK0174179.1"/>
    </source>
</evidence>
<evidence type="ECO:0000313" key="8">
    <source>
        <dbReference type="Proteomes" id="UP001168990"/>
    </source>
</evidence>
<gene>
    <name evidence="7" type="ORF">PV328_007288</name>
</gene>
<feature type="transmembrane region" description="Helical" evidence="6">
    <location>
        <begin position="144"/>
        <end position="167"/>
    </location>
</feature>
<evidence type="ECO:0000256" key="3">
    <source>
        <dbReference type="ARBA" id="ARBA00022692"/>
    </source>
</evidence>
<comment type="similarity">
    <text evidence="6">Belongs to the insect chemoreceptor superfamily. Gustatory receptor (GR) family.</text>
</comment>
<dbReference type="InterPro" id="IPR013604">
    <property type="entry name" value="7TM_chemorcpt"/>
</dbReference>
<feature type="transmembrane region" description="Helical" evidence="6">
    <location>
        <begin position="55"/>
        <end position="79"/>
    </location>
</feature>